<evidence type="ECO:0000313" key="4">
    <source>
        <dbReference type="Proteomes" id="UP000245627"/>
    </source>
</evidence>
<feature type="chain" id="PRO_5015736258" description="NTF2 fold domain-containing protein" evidence="1">
    <location>
        <begin position="22"/>
        <end position="130"/>
    </location>
</feature>
<dbReference type="InterPro" id="IPR028921">
    <property type="entry name" value="NTF2_fold_dom"/>
</dbReference>
<dbReference type="RefSeq" id="WP_116775986.1">
    <property type="nucleotide sequence ID" value="NZ_QDKG01000003.1"/>
</dbReference>
<reference evidence="3 4" key="1">
    <citation type="submission" date="2018-04" db="EMBL/GenBank/DDBJ databases">
        <title>Sphingobacterium cortibacter sp. nov.</title>
        <authorList>
            <person name="Li Y."/>
        </authorList>
    </citation>
    <scope>NUCLEOTIDE SEQUENCE [LARGE SCALE GENOMIC DNA]</scope>
    <source>
        <strain evidence="3 4">2c-3</strain>
    </source>
</reference>
<dbReference type="OrthoDB" id="886637at2"/>
<dbReference type="Proteomes" id="UP000245627">
    <property type="component" value="Unassembled WGS sequence"/>
</dbReference>
<organism evidence="3 4">
    <name type="scientific">Sphingobacterium corticibacter</name>
    <dbReference type="NCBI Taxonomy" id="2171749"/>
    <lineage>
        <taxon>Bacteria</taxon>
        <taxon>Pseudomonadati</taxon>
        <taxon>Bacteroidota</taxon>
        <taxon>Sphingobacteriia</taxon>
        <taxon>Sphingobacteriales</taxon>
        <taxon>Sphingobacteriaceae</taxon>
        <taxon>Sphingobacterium</taxon>
    </lineage>
</organism>
<feature type="signal peptide" evidence="1">
    <location>
        <begin position="1"/>
        <end position="21"/>
    </location>
</feature>
<keyword evidence="4" id="KW-1185">Reference proteome</keyword>
<dbReference type="EMBL" id="QDKG01000003">
    <property type="protein sequence ID" value="PVH25401.1"/>
    <property type="molecule type" value="Genomic_DNA"/>
</dbReference>
<evidence type="ECO:0000313" key="3">
    <source>
        <dbReference type="EMBL" id="PVH25401.1"/>
    </source>
</evidence>
<sequence>MINLKALLVILIITISFTALAQRKDSRHTLGKEYARRELQSTLNDESQHNVIDHKSAIVKDSLTAVHVAESILFGIYGKNNIIKQRPYEIYFLDNYWVIIGTLPKGHVGGTFLIIIDSLDNKIIKITHGK</sequence>
<gene>
    <name evidence="3" type="ORF">DC487_10845</name>
</gene>
<comment type="caution">
    <text evidence="3">The sequence shown here is derived from an EMBL/GenBank/DDBJ whole genome shotgun (WGS) entry which is preliminary data.</text>
</comment>
<name>A0A2T8HIY3_9SPHI</name>
<keyword evidence="1" id="KW-0732">Signal</keyword>
<feature type="domain" description="NTF2 fold" evidence="2">
    <location>
        <begin position="64"/>
        <end position="130"/>
    </location>
</feature>
<dbReference type="Pfam" id="PF15631">
    <property type="entry name" value="Imm-NTF2-2"/>
    <property type="match status" value="1"/>
</dbReference>
<dbReference type="AlphaFoldDB" id="A0A2T8HIY3"/>
<evidence type="ECO:0000256" key="1">
    <source>
        <dbReference type="SAM" id="SignalP"/>
    </source>
</evidence>
<proteinExistence type="predicted"/>
<evidence type="ECO:0000259" key="2">
    <source>
        <dbReference type="Pfam" id="PF15631"/>
    </source>
</evidence>
<accession>A0A2T8HIY3</accession>
<protein>
    <recommendedName>
        <fullName evidence="2">NTF2 fold domain-containing protein</fullName>
    </recommendedName>
</protein>